<feature type="compositionally biased region" description="Gly residues" evidence="1">
    <location>
        <begin position="57"/>
        <end position="66"/>
    </location>
</feature>
<sequence length="158" mass="17368">MSDLLSKLTDQLSNQKKPQGGQQSSSPGILHKINDAVTGQKHPQDYQTQTNTNFSGPGSGGMGGGAYQQAGHSGMLRPWPQATYLHLESRLISISFYKVKVEVRANMAKWEVMAETVLAIRIMETKDMGKIKDMVVMDRKSAVVTEDKKATVATEDKK</sequence>
<accession>A0AAV9PUC0</accession>
<protein>
    <submittedName>
        <fullName evidence="2">Uncharacterized protein</fullName>
    </submittedName>
</protein>
<dbReference type="EMBL" id="JAXLQG010000152">
    <property type="protein sequence ID" value="KAK5527366.1"/>
    <property type="molecule type" value="Genomic_DNA"/>
</dbReference>
<organism evidence="2 3">
    <name type="scientific">Vermiconidia calcicola</name>
    <dbReference type="NCBI Taxonomy" id="1690605"/>
    <lineage>
        <taxon>Eukaryota</taxon>
        <taxon>Fungi</taxon>
        <taxon>Dikarya</taxon>
        <taxon>Ascomycota</taxon>
        <taxon>Pezizomycotina</taxon>
        <taxon>Dothideomycetes</taxon>
        <taxon>Dothideomycetidae</taxon>
        <taxon>Mycosphaerellales</taxon>
        <taxon>Extremaceae</taxon>
        <taxon>Vermiconidia</taxon>
    </lineage>
</organism>
<reference evidence="2 3" key="1">
    <citation type="submission" date="2023-06" db="EMBL/GenBank/DDBJ databases">
        <title>Black Yeasts Isolated from many extreme environments.</title>
        <authorList>
            <person name="Coleine C."/>
            <person name="Stajich J.E."/>
            <person name="Selbmann L."/>
        </authorList>
    </citation>
    <scope>NUCLEOTIDE SEQUENCE [LARGE SCALE GENOMIC DNA]</scope>
    <source>
        <strain evidence="2 3">CCFEE 5887</strain>
    </source>
</reference>
<feature type="compositionally biased region" description="Low complexity" evidence="1">
    <location>
        <begin position="15"/>
        <end position="28"/>
    </location>
</feature>
<evidence type="ECO:0000313" key="2">
    <source>
        <dbReference type="EMBL" id="KAK5527366.1"/>
    </source>
</evidence>
<comment type="caution">
    <text evidence="2">The sequence shown here is derived from an EMBL/GenBank/DDBJ whole genome shotgun (WGS) entry which is preliminary data.</text>
</comment>
<evidence type="ECO:0000256" key="1">
    <source>
        <dbReference type="SAM" id="MobiDB-lite"/>
    </source>
</evidence>
<keyword evidence="3" id="KW-1185">Reference proteome</keyword>
<evidence type="ECO:0000313" key="3">
    <source>
        <dbReference type="Proteomes" id="UP001345827"/>
    </source>
</evidence>
<feature type="region of interest" description="Disordered" evidence="1">
    <location>
        <begin position="1"/>
        <end position="68"/>
    </location>
</feature>
<dbReference type="Proteomes" id="UP001345827">
    <property type="component" value="Unassembled WGS sequence"/>
</dbReference>
<proteinExistence type="predicted"/>
<feature type="non-terminal residue" evidence="2">
    <location>
        <position position="158"/>
    </location>
</feature>
<feature type="compositionally biased region" description="Polar residues" evidence="1">
    <location>
        <begin position="45"/>
        <end position="54"/>
    </location>
</feature>
<name>A0AAV9PUC0_9PEZI</name>
<gene>
    <name evidence="2" type="ORF">LTR25_011247</name>
</gene>
<dbReference type="AlphaFoldDB" id="A0AAV9PUC0"/>